<dbReference type="InterPro" id="IPR016024">
    <property type="entry name" value="ARM-type_fold"/>
</dbReference>
<dbReference type="InterPro" id="IPR055236">
    <property type="entry name" value="EVH1_PP4R3"/>
</dbReference>
<dbReference type="PANTHER" id="PTHR23318:SF0">
    <property type="entry name" value="SERINE_THREONINE-PROTEIN PHOSPHATASE 4 REGULATORY SUBUNIT 3"/>
    <property type="match status" value="1"/>
</dbReference>
<comment type="caution">
    <text evidence="6">The sequence shown here is derived from an EMBL/GenBank/DDBJ whole genome shotgun (WGS) entry which is preliminary data.</text>
</comment>
<dbReference type="Gene3D" id="1.25.10.10">
    <property type="entry name" value="Leucine-rich Repeat Variant"/>
    <property type="match status" value="1"/>
</dbReference>
<feature type="domain" description="Serine/threonine-protein phosphatase 4 regulatory subunit 3-like central" evidence="4">
    <location>
        <begin position="164"/>
        <end position="643"/>
    </location>
</feature>
<evidence type="ECO:0000256" key="2">
    <source>
        <dbReference type="ARBA" id="ARBA00023242"/>
    </source>
</evidence>
<evidence type="ECO:0008006" key="8">
    <source>
        <dbReference type="Google" id="ProtNLM"/>
    </source>
</evidence>
<keyword evidence="7" id="KW-1185">Reference proteome</keyword>
<evidence type="ECO:0000313" key="7">
    <source>
        <dbReference type="Proteomes" id="UP001190700"/>
    </source>
</evidence>
<dbReference type="AlphaFoldDB" id="A0AAE0LEK2"/>
<dbReference type="InterPro" id="IPR011989">
    <property type="entry name" value="ARM-like"/>
</dbReference>
<dbReference type="InterPro" id="IPR006887">
    <property type="entry name" value="P4R3-like_central_dom"/>
</dbReference>
<feature type="compositionally biased region" description="Basic and acidic residues" evidence="3">
    <location>
        <begin position="774"/>
        <end position="787"/>
    </location>
</feature>
<dbReference type="GO" id="GO:0072542">
    <property type="term" value="F:protein phosphatase activator activity"/>
    <property type="evidence" value="ECO:0007669"/>
    <property type="project" value="TreeGrafter"/>
</dbReference>
<feature type="compositionally biased region" description="Acidic residues" evidence="3">
    <location>
        <begin position="696"/>
        <end position="711"/>
    </location>
</feature>
<feature type="region of interest" description="Disordered" evidence="3">
    <location>
        <begin position="124"/>
        <end position="143"/>
    </location>
</feature>
<dbReference type="GO" id="GO:0005654">
    <property type="term" value="C:nucleoplasm"/>
    <property type="evidence" value="ECO:0007669"/>
    <property type="project" value="TreeGrafter"/>
</dbReference>
<evidence type="ECO:0000259" key="5">
    <source>
        <dbReference type="Pfam" id="PF22972"/>
    </source>
</evidence>
<dbReference type="PANTHER" id="PTHR23318">
    <property type="entry name" value="ATP SYNTHASE GAMMA-RELATED"/>
    <property type="match status" value="1"/>
</dbReference>
<comment type="subcellular location">
    <subcellularLocation>
        <location evidence="1">Nucleus</location>
    </subcellularLocation>
</comment>
<dbReference type="EMBL" id="LGRX02003657">
    <property type="protein sequence ID" value="KAK3281899.1"/>
    <property type="molecule type" value="Genomic_DNA"/>
</dbReference>
<feature type="compositionally biased region" description="Basic and acidic residues" evidence="3">
    <location>
        <begin position="125"/>
        <end position="143"/>
    </location>
</feature>
<dbReference type="GO" id="GO:0030289">
    <property type="term" value="C:protein phosphatase 4 complex"/>
    <property type="evidence" value="ECO:0007669"/>
    <property type="project" value="TreeGrafter"/>
</dbReference>
<sequence length="799" mass="90453">MTSGAPREEELDYSYMQRVKVYRLNENGQWDDKGTGHVSVEYMEQSDAAGLVVISEEDTSTLLIHRISREEIYQRQGADTIISWLDPEIGTDIALSFQEAVGCNYIWEQIQGVQSQSSRKGSSLRRVDEFDMSESKGEDECFQDSERNRAVDLPAPEMGNLPEIVKMLEVTSPFARDKVASCLMKKGYIRKLLDLFRTCEDLEDAEGLIMTYKIVRGMIMLNVGDIFDTLFQEDHVMDMVGALEYDPELPSKQNHRSWLRDVVVFKEVVPITDPAIVAKIHQTYRIGYLKDVILARVLDDGSFQTLSSLMLFNNVEVVLALQNDPSFFKELFNRLRSLEPSQTDWRDLIAFIQELCVLAKHFQAVHRAQLFTALIRNGLFNVLTVAVHAPDSATRLRCSDILLAGLQHDPSTLRNFLNHQPNHELFTSLVEGLLKPDEDGVQEQFLEILRMLLDPESMDQSVDKNMFLEVFYEEYIDQLVGALAQCLVPKQAPDGKQSTPTSATTLGLIIELLCYCVKHHSYRIKYYVLRNNVVEKVLKLTQRSEKFLVIAAVRFLRTCIGLKDEFYHRYLTKNNLFEPVITAFLTNGNRYNLLNSCVLELVEFIRRENIKSLIGHLVENFGDKFEKVDYVETFYQLKIRYEQQQDRSAAVGSTAGEVGPGSNRIGVTAGPAAGPGPLGVDMQVRRRGRDARSVDKDEEDYFSTEDDDDDDQGRGSGSRLGCLSGLVDYGEEEEEVTGTRRANSLLEERPIGPMPPGGGKRPLNWTEEGSGSSDHGKRVRREEERGFGQDAARGMPIGQ</sequence>
<dbReference type="Pfam" id="PF22972">
    <property type="entry name" value="EVH1_PP4R3"/>
    <property type="match status" value="1"/>
</dbReference>
<name>A0AAE0LEK2_9CHLO</name>
<dbReference type="Pfam" id="PF04802">
    <property type="entry name" value="PP4R3"/>
    <property type="match status" value="1"/>
</dbReference>
<reference evidence="6 7" key="1">
    <citation type="journal article" date="2015" name="Genome Biol. Evol.">
        <title>Comparative Genomics of a Bacterivorous Green Alga Reveals Evolutionary Causalities and Consequences of Phago-Mixotrophic Mode of Nutrition.</title>
        <authorList>
            <person name="Burns J.A."/>
            <person name="Paasch A."/>
            <person name="Narechania A."/>
            <person name="Kim E."/>
        </authorList>
    </citation>
    <scope>NUCLEOTIDE SEQUENCE [LARGE SCALE GENOMIC DNA]</scope>
    <source>
        <strain evidence="6 7">PLY_AMNH</strain>
    </source>
</reference>
<feature type="region of interest" description="Disordered" evidence="3">
    <location>
        <begin position="651"/>
        <end position="799"/>
    </location>
</feature>
<accession>A0AAE0LEK2</accession>
<proteinExistence type="predicted"/>
<evidence type="ECO:0000259" key="4">
    <source>
        <dbReference type="Pfam" id="PF04802"/>
    </source>
</evidence>
<feature type="compositionally biased region" description="Low complexity" evidence="3">
    <location>
        <begin position="717"/>
        <end position="726"/>
    </location>
</feature>
<dbReference type="InterPro" id="IPR051137">
    <property type="entry name" value="PP4R3-like"/>
</dbReference>
<feature type="domain" description="PP4R3 EVH1-like" evidence="5">
    <location>
        <begin position="17"/>
        <end position="116"/>
    </location>
</feature>
<dbReference type="SUPFAM" id="SSF48371">
    <property type="entry name" value="ARM repeat"/>
    <property type="match status" value="1"/>
</dbReference>
<dbReference type="InterPro" id="IPR011993">
    <property type="entry name" value="PH-like_dom_sf"/>
</dbReference>
<evidence type="ECO:0000256" key="3">
    <source>
        <dbReference type="SAM" id="MobiDB-lite"/>
    </source>
</evidence>
<evidence type="ECO:0000256" key="1">
    <source>
        <dbReference type="ARBA" id="ARBA00004123"/>
    </source>
</evidence>
<evidence type="ECO:0000313" key="6">
    <source>
        <dbReference type="EMBL" id="KAK3281899.1"/>
    </source>
</evidence>
<organism evidence="6 7">
    <name type="scientific">Cymbomonas tetramitiformis</name>
    <dbReference type="NCBI Taxonomy" id="36881"/>
    <lineage>
        <taxon>Eukaryota</taxon>
        <taxon>Viridiplantae</taxon>
        <taxon>Chlorophyta</taxon>
        <taxon>Pyramimonadophyceae</taxon>
        <taxon>Pyramimonadales</taxon>
        <taxon>Pyramimonadaceae</taxon>
        <taxon>Cymbomonas</taxon>
    </lineage>
</organism>
<dbReference type="Proteomes" id="UP001190700">
    <property type="component" value="Unassembled WGS sequence"/>
</dbReference>
<dbReference type="SUPFAM" id="SSF50729">
    <property type="entry name" value="PH domain-like"/>
    <property type="match status" value="1"/>
</dbReference>
<protein>
    <recommendedName>
        <fullName evidence="8">Serine/threonine-protein phosphatase 4 regulatory subunit 3-like central domain-containing protein</fullName>
    </recommendedName>
</protein>
<gene>
    <name evidence="6" type="ORF">CYMTET_10332</name>
</gene>
<keyword evidence="2" id="KW-0539">Nucleus</keyword>
<dbReference type="Gene3D" id="2.30.29.30">
    <property type="entry name" value="Pleckstrin-homology domain (PH domain)/Phosphotyrosine-binding domain (PTB)"/>
    <property type="match status" value="1"/>
</dbReference>